<name>A1K7H1_AZOSB</name>
<feature type="domain" description="Phosphatidic acid phosphatase type 2/haloperoxidase" evidence="2">
    <location>
        <begin position="89"/>
        <end position="204"/>
    </location>
</feature>
<feature type="transmembrane region" description="Helical" evidence="1">
    <location>
        <begin position="138"/>
        <end position="156"/>
    </location>
</feature>
<dbReference type="Proteomes" id="UP000002588">
    <property type="component" value="Chromosome"/>
</dbReference>
<dbReference type="SMART" id="SM00014">
    <property type="entry name" value="acidPPc"/>
    <property type="match status" value="1"/>
</dbReference>
<dbReference type="SUPFAM" id="SSF48317">
    <property type="entry name" value="Acid phosphatase/Vanadium-dependent haloperoxidase"/>
    <property type="match status" value="1"/>
</dbReference>
<dbReference type="STRING" id="62928.azo2159"/>
<evidence type="ECO:0000313" key="4">
    <source>
        <dbReference type="Proteomes" id="UP000002588"/>
    </source>
</evidence>
<feature type="transmembrane region" description="Helical" evidence="1">
    <location>
        <begin position="247"/>
        <end position="266"/>
    </location>
</feature>
<feature type="transmembrane region" description="Helical" evidence="1">
    <location>
        <begin position="16"/>
        <end position="38"/>
    </location>
</feature>
<dbReference type="InterPro" id="IPR000326">
    <property type="entry name" value="PAP2/HPO"/>
</dbReference>
<protein>
    <submittedName>
        <fullName evidence="3">Conservd hypothetical membrane protein</fullName>
    </submittedName>
</protein>
<dbReference type="Gene3D" id="1.20.144.10">
    <property type="entry name" value="Phosphatidic acid phosphatase type 2/haloperoxidase"/>
    <property type="match status" value="1"/>
</dbReference>
<keyword evidence="1" id="KW-1133">Transmembrane helix</keyword>
<dbReference type="PANTHER" id="PTHR14969:SF13">
    <property type="entry name" value="AT30094P"/>
    <property type="match status" value="1"/>
</dbReference>
<gene>
    <name evidence="3" type="ordered locus">azo2159</name>
</gene>
<keyword evidence="1" id="KW-0812">Transmembrane</keyword>
<organism evidence="3 4">
    <name type="scientific">Azoarcus sp. (strain BH72)</name>
    <dbReference type="NCBI Taxonomy" id="418699"/>
    <lineage>
        <taxon>Bacteria</taxon>
        <taxon>Pseudomonadati</taxon>
        <taxon>Pseudomonadota</taxon>
        <taxon>Betaproteobacteria</taxon>
        <taxon>Rhodocyclales</taxon>
        <taxon>Zoogloeaceae</taxon>
        <taxon>Azoarcus</taxon>
    </lineage>
</organism>
<dbReference type="HOGENOM" id="CLU_072573_0_0_4"/>
<feature type="transmembrane region" description="Helical" evidence="1">
    <location>
        <begin position="89"/>
        <end position="110"/>
    </location>
</feature>
<dbReference type="RefSeq" id="WP_011765890.1">
    <property type="nucleotide sequence ID" value="NC_008702.1"/>
</dbReference>
<accession>A1K7H1</accession>
<feature type="transmembrane region" description="Helical" evidence="1">
    <location>
        <begin position="218"/>
        <end position="235"/>
    </location>
</feature>
<feature type="transmembrane region" description="Helical" evidence="1">
    <location>
        <begin position="189"/>
        <end position="206"/>
    </location>
</feature>
<evidence type="ECO:0000259" key="2">
    <source>
        <dbReference type="SMART" id="SM00014"/>
    </source>
</evidence>
<dbReference type="PANTHER" id="PTHR14969">
    <property type="entry name" value="SPHINGOSINE-1-PHOSPHATE PHOSPHOHYDROLASE"/>
    <property type="match status" value="1"/>
</dbReference>
<dbReference type="Pfam" id="PF01569">
    <property type="entry name" value="PAP2"/>
    <property type="match status" value="1"/>
</dbReference>
<dbReference type="eggNOG" id="COG0671">
    <property type="taxonomic scope" value="Bacteria"/>
</dbReference>
<proteinExistence type="predicted"/>
<dbReference type="AlphaFoldDB" id="A1K7H1"/>
<dbReference type="InterPro" id="IPR036938">
    <property type="entry name" value="PAP2/HPO_sf"/>
</dbReference>
<dbReference type="EMBL" id="AM406670">
    <property type="protein sequence ID" value="CAL94776.1"/>
    <property type="molecule type" value="Genomic_DNA"/>
</dbReference>
<sequence>MPLPPDHAPRPANRHAILASWIAGPALVLASLALFIALDDRNVALFRVWNEAAAGWLPPALWAGITNLGATLGAFCLIAPALAWRPQWVAATLLAAPFAATFAQGLKYAYAEPRPAAVLPLDSFNVIGLPLRTDSFPSGHSTTAFVVAGVLALCTLREWRRAPALLALALACLVAYSRVAVGAHWPLDIFTGAAGGWLAAAIGVGLSDRLRFWEQPRGVRAMAGLLAVLAIAFAIEDVGYPEGVWSQYLLVAWALGGIAFVLLRPAPRSLA</sequence>
<keyword evidence="4" id="KW-1185">Reference proteome</keyword>
<reference evidence="3 4" key="1">
    <citation type="journal article" date="2006" name="Nat. Biotechnol.">
        <title>Complete genome of the mutualistic, N2-fixing grass endophyte Azoarcus sp. strain BH72.</title>
        <authorList>
            <person name="Krause A."/>
            <person name="Ramakumar A."/>
            <person name="Bartels D."/>
            <person name="Battistoni F."/>
            <person name="Bekel T."/>
            <person name="Boch J."/>
            <person name="Boehm M."/>
            <person name="Friedrich F."/>
            <person name="Hurek T."/>
            <person name="Krause L."/>
            <person name="Linke B."/>
            <person name="McHardy A.C."/>
            <person name="Sarkar A."/>
            <person name="Schneiker S."/>
            <person name="Syed A.A."/>
            <person name="Thauer R."/>
            <person name="Vorhoelter F.-J."/>
            <person name="Weidner S."/>
            <person name="Puehler A."/>
            <person name="Reinhold-Hurek B."/>
            <person name="Kaiser O."/>
            <person name="Goesmann A."/>
        </authorList>
    </citation>
    <scope>NUCLEOTIDE SEQUENCE [LARGE SCALE GENOMIC DNA]</scope>
    <source>
        <strain evidence="3 4">BH72</strain>
    </source>
</reference>
<evidence type="ECO:0000256" key="1">
    <source>
        <dbReference type="SAM" id="Phobius"/>
    </source>
</evidence>
<dbReference type="KEGG" id="azo:azo2159"/>
<feature type="transmembrane region" description="Helical" evidence="1">
    <location>
        <begin position="60"/>
        <end position="82"/>
    </location>
</feature>
<feature type="transmembrane region" description="Helical" evidence="1">
    <location>
        <begin position="163"/>
        <end position="183"/>
    </location>
</feature>
<keyword evidence="1" id="KW-0472">Membrane</keyword>
<evidence type="ECO:0000313" key="3">
    <source>
        <dbReference type="EMBL" id="CAL94776.1"/>
    </source>
</evidence>